<protein>
    <recommendedName>
        <fullName evidence="4">C-type lysozyme inhibitor domain-containing protein</fullName>
    </recommendedName>
</protein>
<accession>A0A972J9Z5</accession>
<comment type="caution">
    <text evidence="2">The sequence shown here is derived from an EMBL/GenBank/DDBJ whole genome shotgun (WGS) entry which is preliminary data.</text>
</comment>
<dbReference type="Proteomes" id="UP000599523">
    <property type="component" value="Unassembled WGS sequence"/>
</dbReference>
<organism evidence="2 3">
    <name type="scientific">Azoarcus taiwanensis</name>
    <dbReference type="NCBI Taxonomy" id="666964"/>
    <lineage>
        <taxon>Bacteria</taxon>
        <taxon>Pseudomonadati</taxon>
        <taxon>Pseudomonadota</taxon>
        <taxon>Betaproteobacteria</taxon>
        <taxon>Rhodocyclales</taxon>
        <taxon>Zoogloeaceae</taxon>
        <taxon>Azoarcus</taxon>
    </lineage>
</organism>
<keyword evidence="3" id="KW-1185">Reference proteome</keyword>
<proteinExistence type="predicted"/>
<dbReference type="EMBL" id="WTVM01000010">
    <property type="protein sequence ID" value="NMG01912.1"/>
    <property type="molecule type" value="Genomic_DNA"/>
</dbReference>
<gene>
    <name evidence="2" type="ORF">GPA21_02855</name>
</gene>
<name>A0A972J9Z5_9RHOO</name>
<feature type="chain" id="PRO_5038089485" description="C-type lysozyme inhibitor domain-containing protein" evidence="1">
    <location>
        <begin position="21"/>
        <end position="133"/>
    </location>
</feature>
<evidence type="ECO:0000256" key="1">
    <source>
        <dbReference type="SAM" id="SignalP"/>
    </source>
</evidence>
<dbReference type="AlphaFoldDB" id="A0A972J9Z5"/>
<reference evidence="2" key="1">
    <citation type="submission" date="2019-12" db="EMBL/GenBank/DDBJ databases">
        <title>Comparative genomics gives insights into the taxonomy of the Azoarcus-Aromatoleum group and reveals separate origins of nif in the plant-associated Azoarcus and non-plant-associated Aromatoleum sub-groups.</title>
        <authorList>
            <person name="Lafos M."/>
            <person name="Maluk M."/>
            <person name="Batista M."/>
            <person name="Junghare M."/>
            <person name="Carmona M."/>
            <person name="Faoro H."/>
            <person name="Cruz L.M."/>
            <person name="Battistoni F."/>
            <person name="De Souza E."/>
            <person name="Pedrosa F."/>
            <person name="Chen W.-M."/>
            <person name="Poole P.S."/>
            <person name="Dixon R.A."/>
            <person name="James E.K."/>
        </authorList>
    </citation>
    <scope>NUCLEOTIDE SEQUENCE</scope>
    <source>
        <strain evidence="2">NSC3</strain>
    </source>
</reference>
<feature type="signal peptide" evidence="1">
    <location>
        <begin position="1"/>
        <end position="20"/>
    </location>
</feature>
<dbReference type="RefSeq" id="WP_168986705.1">
    <property type="nucleotide sequence ID" value="NZ_CAWPHM010000011.1"/>
</dbReference>
<evidence type="ECO:0000313" key="3">
    <source>
        <dbReference type="Proteomes" id="UP000599523"/>
    </source>
</evidence>
<evidence type="ECO:0000313" key="2">
    <source>
        <dbReference type="EMBL" id="NMG01912.1"/>
    </source>
</evidence>
<keyword evidence="1" id="KW-0732">Signal</keyword>
<sequence>MIRSPVIAFLSAIFILPACATQTQVAAVAVEPSAIPEYSHRDGQLDFDLSSGEYACEHGLSVGVEREVADRVSHRVHIAWKGARYQLERDHSFSGLPRFEDVNSGLVWIDLPWKGVLLDGKTQKPLANECRFT</sequence>
<evidence type="ECO:0008006" key="4">
    <source>
        <dbReference type="Google" id="ProtNLM"/>
    </source>
</evidence>